<keyword evidence="1" id="KW-0472">Membrane</keyword>
<accession>A0ABT4GNX0</accession>
<comment type="caution">
    <text evidence="2">The sequence shown here is derived from an EMBL/GenBank/DDBJ whole genome shotgun (WGS) entry which is preliminary data.</text>
</comment>
<name>A0ABT4GNX0_9BACL</name>
<reference evidence="2 3" key="1">
    <citation type="submission" date="2022-05" db="EMBL/GenBank/DDBJ databases">
        <title>Genome Sequencing of Bee-Associated Microbes.</title>
        <authorList>
            <person name="Dunlap C."/>
        </authorList>
    </citation>
    <scope>NUCLEOTIDE SEQUENCE [LARGE SCALE GENOMIC DNA]</scope>
    <source>
        <strain evidence="2 3">NRRL B-14421</strain>
    </source>
</reference>
<keyword evidence="1" id="KW-1133">Transmembrane helix</keyword>
<proteinExistence type="predicted"/>
<dbReference type="InterPro" id="IPR028228">
    <property type="entry name" value="Imm53"/>
</dbReference>
<protein>
    <submittedName>
        <fullName evidence="2">Immunity 53 family protein</fullName>
    </submittedName>
</protein>
<evidence type="ECO:0000313" key="2">
    <source>
        <dbReference type="EMBL" id="MCY9697920.1"/>
    </source>
</evidence>
<sequence length="116" mass="13705">MNNVKLSIDNAYLEFHWVAVNFYNHLALSFRDWFDVKPAIRYCYGIKITTLDNPGWAIDIRLEGTHLEDTRIFKHLILNVLTLIGFTVMLVIIYLIRVGEEIFIIFQEWSTLNKNN</sequence>
<dbReference type="Pfam" id="PF15580">
    <property type="entry name" value="Imm53"/>
    <property type="match status" value="1"/>
</dbReference>
<evidence type="ECO:0000256" key="1">
    <source>
        <dbReference type="SAM" id="Phobius"/>
    </source>
</evidence>
<evidence type="ECO:0000313" key="3">
    <source>
        <dbReference type="Proteomes" id="UP001527099"/>
    </source>
</evidence>
<keyword evidence="1" id="KW-0812">Transmembrane</keyword>
<organism evidence="2 3">
    <name type="scientific">Paenibacillus alginolyticus</name>
    <dbReference type="NCBI Taxonomy" id="59839"/>
    <lineage>
        <taxon>Bacteria</taxon>
        <taxon>Bacillati</taxon>
        <taxon>Bacillota</taxon>
        <taxon>Bacilli</taxon>
        <taxon>Bacillales</taxon>
        <taxon>Paenibacillaceae</taxon>
        <taxon>Paenibacillus</taxon>
    </lineage>
</organism>
<dbReference type="RefSeq" id="WP_029197776.1">
    <property type="nucleotide sequence ID" value="NZ_JAMDMW010000051.1"/>
</dbReference>
<dbReference type="EMBL" id="JAMDMX010000175">
    <property type="protein sequence ID" value="MCY9697920.1"/>
    <property type="molecule type" value="Genomic_DNA"/>
</dbReference>
<dbReference type="Proteomes" id="UP001527099">
    <property type="component" value="Unassembled WGS sequence"/>
</dbReference>
<feature type="transmembrane region" description="Helical" evidence="1">
    <location>
        <begin position="76"/>
        <end position="96"/>
    </location>
</feature>
<gene>
    <name evidence="2" type="ORF">M5X19_34440</name>
</gene>
<keyword evidence="3" id="KW-1185">Reference proteome</keyword>